<accession>A0A9X2X4P8</accession>
<dbReference type="Pfam" id="PF00656">
    <property type="entry name" value="Peptidase_C14"/>
    <property type="match status" value="1"/>
</dbReference>
<protein>
    <submittedName>
        <fullName evidence="2">Caspase family protein</fullName>
    </submittedName>
</protein>
<organism evidence="2 3">
    <name type="scientific">Chromohalobacter moromii</name>
    <dbReference type="NCBI Taxonomy" id="2860329"/>
    <lineage>
        <taxon>Bacteria</taxon>
        <taxon>Pseudomonadati</taxon>
        <taxon>Pseudomonadota</taxon>
        <taxon>Gammaproteobacteria</taxon>
        <taxon>Oceanospirillales</taxon>
        <taxon>Halomonadaceae</taxon>
        <taxon>Chromohalobacter</taxon>
    </lineage>
</organism>
<dbReference type="PANTHER" id="PTHR22576">
    <property type="entry name" value="MUCOSA ASSOCIATED LYMPHOID TISSUE LYMPHOMA TRANSLOCATION PROTEIN 1/PARACASPASE"/>
    <property type="match status" value="1"/>
</dbReference>
<sequence>MKKALIVGINHYDHVPPLFGCVNDAHEVKAALERNSDGTVNFSTKLLTSDGSESSITRSDLRKNIQELFEGDSDCALLFFAGHGCLDSTGGYIIASDAESGDEGVPLNDVVTFANQSNARNRLIILDSCHSGIVGNRSGCMQTAEITEGVTILTASTANQYSSEENGSGIFTQLFVDALCGAASNLVGEITPGSIYAHIDQSLGPWEQRPVFKTNVTRFFSLRTVQPPIALPDLQRITELFPTPGFEFQLDPSFEPESDEPNTKNTERFAVLQRMNRVNLVTPIDTIHMYHAAMSGKSCKLTVLGEHYRKLVKNGMI</sequence>
<evidence type="ECO:0000313" key="2">
    <source>
        <dbReference type="EMBL" id="MCT8506451.1"/>
    </source>
</evidence>
<name>A0A9X2X4P8_9GAMM</name>
<keyword evidence="3" id="KW-1185">Reference proteome</keyword>
<proteinExistence type="predicted"/>
<dbReference type="RefSeq" id="WP_247619408.1">
    <property type="nucleotide sequence ID" value="NZ_JAHXCZ010000005.1"/>
</dbReference>
<dbReference type="EMBL" id="JAHXDE010000005">
    <property type="protein sequence ID" value="MCT8506451.1"/>
    <property type="molecule type" value="Genomic_DNA"/>
</dbReference>
<comment type="caution">
    <text evidence="2">The sequence shown here is derived from an EMBL/GenBank/DDBJ whole genome shotgun (WGS) entry which is preliminary data.</text>
</comment>
<dbReference type="PANTHER" id="PTHR22576:SF37">
    <property type="entry name" value="MUCOSA-ASSOCIATED LYMPHOID TISSUE LYMPHOMA TRANSLOCATION PROTEIN 1"/>
    <property type="match status" value="1"/>
</dbReference>
<evidence type="ECO:0000313" key="3">
    <source>
        <dbReference type="Proteomes" id="UP001145353"/>
    </source>
</evidence>
<reference evidence="2" key="2">
    <citation type="journal article" date="2022" name="Syst. Appl. Microbiol.">
        <title>Chromohalobacter moromii sp. nov., a moderately halophilic bacterium isolated from lupine-based moromi fermentation.</title>
        <authorList>
            <person name="Lulf R.H."/>
            <person name="Hilgarth M."/>
            <person name="Ehrmann M.A."/>
        </authorList>
    </citation>
    <scope>NUCLEOTIDE SEQUENCE</scope>
    <source>
        <strain evidence="2">TMW 2.2304</strain>
    </source>
</reference>
<dbReference type="Proteomes" id="UP001145353">
    <property type="component" value="Unassembled WGS sequence"/>
</dbReference>
<dbReference type="InterPro" id="IPR011600">
    <property type="entry name" value="Pept_C14_caspase"/>
</dbReference>
<dbReference type="InterPro" id="IPR052039">
    <property type="entry name" value="Caspase-related_regulators"/>
</dbReference>
<feature type="domain" description="Peptidase C14 caspase" evidence="1">
    <location>
        <begin position="2"/>
        <end position="218"/>
    </location>
</feature>
<reference evidence="2" key="1">
    <citation type="submission" date="2021-07" db="EMBL/GenBank/DDBJ databases">
        <authorList>
            <person name="Luelf R.H."/>
        </authorList>
    </citation>
    <scope>NUCLEOTIDE SEQUENCE</scope>
    <source>
        <strain evidence="2">TMW 2.2304</strain>
    </source>
</reference>
<gene>
    <name evidence="2" type="ORF">KZO87_13825</name>
</gene>
<dbReference type="SUPFAM" id="SSF52129">
    <property type="entry name" value="Caspase-like"/>
    <property type="match status" value="1"/>
</dbReference>
<dbReference type="AlphaFoldDB" id="A0A9X2X4P8"/>
<dbReference type="InterPro" id="IPR029030">
    <property type="entry name" value="Caspase-like_dom_sf"/>
</dbReference>
<dbReference type="Gene3D" id="3.40.50.1460">
    <property type="match status" value="1"/>
</dbReference>
<evidence type="ECO:0000259" key="1">
    <source>
        <dbReference type="Pfam" id="PF00656"/>
    </source>
</evidence>
<dbReference type="GO" id="GO:0006508">
    <property type="term" value="P:proteolysis"/>
    <property type="evidence" value="ECO:0007669"/>
    <property type="project" value="InterPro"/>
</dbReference>
<dbReference type="GO" id="GO:0004197">
    <property type="term" value="F:cysteine-type endopeptidase activity"/>
    <property type="evidence" value="ECO:0007669"/>
    <property type="project" value="InterPro"/>
</dbReference>